<proteinExistence type="inferred from homology"/>
<keyword evidence="11" id="KW-1185">Reference proteome</keyword>
<dbReference type="GO" id="GO:0000492">
    <property type="term" value="P:box C/D snoRNP assembly"/>
    <property type="evidence" value="ECO:0007669"/>
    <property type="project" value="TreeGrafter"/>
</dbReference>
<dbReference type="GO" id="GO:0048254">
    <property type="term" value="P:snoRNA localization"/>
    <property type="evidence" value="ECO:0007669"/>
    <property type="project" value="TreeGrafter"/>
</dbReference>
<keyword evidence="3 7" id="KW-0863">Zinc-finger</keyword>
<dbReference type="PANTHER" id="PTHR13483:SF3">
    <property type="entry name" value="BOX C_D SNORNA PROTEIN 1"/>
    <property type="match status" value="1"/>
</dbReference>
<dbReference type="GO" id="GO:0005634">
    <property type="term" value="C:nucleus"/>
    <property type="evidence" value="ECO:0007669"/>
    <property type="project" value="TreeGrafter"/>
</dbReference>
<comment type="caution">
    <text evidence="10">The sequence shown here is derived from an EMBL/GenBank/DDBJ whole genome shotgun (WGS) entry which is preliminary data.</text>
</comment>
<reference evidence="10 11" key="1">
    <citation type="submission" date="2017-06" db="EMBL/GenBank/DDBJ databases">
        <title>A platform for efficient transgenesis in Macrostomum lignano, a flatworm model organism for stem cell research.</title>
        <authorList>
            <person name="Berezikov E."/>
        </authorList>
    </citation>
    <scope>NUCLEOTIDE SEQUENCE [LARGE SCALE GENOMIC DNA]</scope>
    <source>
        <strain evidence="10">DV1</strain>
        <tissue evidence="10">Whole organism</tissue>
    </source>
</reference>
<dbReference type="SUPFAM" id="SSF57997">
    <property type="entry name" value="Tropomyosin"/>
    <property type="match status" value="1"/>
</dbReference>
<dbReference type="Pfam" id="PF04438">
    <property type="entry name" value="zf-HIT"/>
    <property type="match status" value="1"/>
</dbReference>
<evidence type="ECO:0000256" key="3">
    <source>
        <dbReference type="ARBA" id="ARBA00022771"/>
    </source>
</evidence>
<evidence type="ECO:0000256" key="2">
    <source>
        <dbReference type="ARBA" id="ARBA00022723"/>
    </source>
</evidence>
<dbReference type="InterPro" id="IPR057721">
    <property type="entry name" value="BCD1_alpha/beta"/>
</dbReference>
<dbReference type="Proteomes" id="UP000215902">
    <property type="component" value="Unassembled WGS sequence"/>
</dbReference>
<name>A0A267FFP0_9PLAT</name>
<dbReference type="InterPro" id="IPR007529">
    <property type="entry name" value="Znf_HIT"/>
</dbReference>
<dbReference type="OrthoDB" id="272357at2759"/>
<dbReference type="AlphaFoldDB" id="A0A267FFP0"/>
<dbReference type="Gene3D" id="3.30.60.190">
    <property type="match status" value="1"/>
</dbReference>
<keyword evidence="4" id="KW-0862">Zinc</keyword>
<keyword evidence="1" id="KW-0597">Phosphoprotein</keyword>
<dbReference type="PROSITE" id="PS51083">
    <property type="entry name" value="ZF_HIT"/>
    <property type="match status" value="1"/>
</dbReference>
<dbReference type="GO" id="GO:0070761">
    <property type="term" value="C:pre-snoRNP complex"/>
    <property type="evidence" value="ECO:0007669"/>
    <property type="project" value="TreeGrafter"/>
</dbReference>
<evidence type="ECO:0000256" key="6">
    <source>
        <dbReference type="ARBA" id="ARBA00049654"/>
    </source>
</evidence>
<feature type="domain" description="HIT-type" evidence="9">
    <location>
        <begin position="137"/>
        <end position="171"/>
    </location>
</feature>
<dbReference type="CDD" id="cd23023">
    <property type="entry name" value="zf-HIT_BCD1"/>
    <property type="match status" value="1"/>
</dbReference>
<accession>A0A267FFP0</accession>
<organism evidence="10 11">
    <name type="scientific">Macrostomum lignano</name>
    <dbReference type="NCBI Taxonomy" id="282301"/>
    <lineage>
        <taxon>Eukaryota</taxon>
        <taxon>Metazoa</taxon>
        <taxon>Spiralia</taxon>
        <taxon>Lophotrochozoa</taxon>
        <taxon>Platyhelminthes</taxon>
        <taxon>Rhabditophora</taxon>
        <taxon>Macrostomorpha</taxon>
        <taxon>Macrostomida</taxon>
        <taxon>Macrostomidae</taxon>
        <taxon>Macrostomum</taxon>
    </lineage>
</organism>
<evidence type="ECO:0000313" key="10">
    <source>
        <dbReference type="EMBL" id="PAA72588.1"/>
    </source>
</evidence>
<dbReference type="SUPFAM" id="SSF144232">
    <property type="entry name" value="HIT/MYND zinc finger-like"/>
    <property type="match status" value="1"/>
</dbReference>
<gene>
    <name evidence="10" type="ORF">BOX15_Mlig009253g1</name>
</gene>
<evidence type="ECO:0000259" key="9">
    <source>
        <dbReference type="PROSITE" id="PS51083"/>
    </source>
</evidence>
<evidence type="ECO:0000256" key="4">
    <source>
        <dbReference type="ARBA" id="ARBA00022833"/>
    </source>
</evidence>
<dbReference type="PANTHER" id="PTHR13483">
    <property type="entry name" value="BOX C_D SNORNA PROTEIN 1-RELATED"/>
    <property type="match status" value="1"/>
</dbReference>
<evidence type="ECO:0000256" key="5">
    <source>
        <dbReference type="ARBA" id="ARBA00049598"/>
    </source>
</evidence>
<evidence type="ECO:0000256" key="1">
    <source>
        <dbReference type="ARBA" id="ARBA00022553"/>
    </source>
</evidence>
<evidence type="ECO:0000256" key="7">
    <source>
        <dbReference type="PROSITE-ProRule" id="PRU00453"/>
    </source>
</evidence>
<comment type="similarity">
    <text evidence="6">Belongs to the BCD1 family.</text>
</comment>
<dbReference type="InterPro" id="IPR051639">
    <property type="entry name" value="BCD1"/>
</dbReference>
<protein>
    <recommendedName>
        <fullName evidence="9">HIT-type domain-containing protein</fullName>
    </recommendedName>
</protein>
<dbReference type="Pfam" id="PF25790">
    <property type="entry name" value="BCD1"/>
    <property type="match status" value="1"/>
</dbReference>
<evidence type="ECO:0000313" key="11">
    <source>
        <dbReference type="Proteomes" id="UP000215902"/>
    </source>
</evidence>
<dbReference type="EMBL" id="NIVC01001077">
    <property type="protein sequence ID" value="PAA72588.1"/>
    <property type="molecule type" value="Genomic_DNA"/>
</dbReference>
<feature type="region of interest" description="Disordered" evidence="8">
    <location>
        <begin position="1"/>
        <end position="127"/>
    </location>
</feature>
<evidence type="ECO:0000256" key="8">
    <source>
        <dbReference type="SAM" id="MobiDB-lite"/>
    </source>
</evidence>
<comment type="function">
    <text evidence="5">Required for box C/D snoRNAs accumulation involved in snoRNA processing, snoRNA transport to the nucleolus and ribosome biogenesis.</text>
</comment>
<dbReference type="STRING" id="282301.A0A267FFP0"/>
<sequence length="360" mass="41740">MEQPQQQMEQPQQQMELPQQQMEQPQQQMEQPQQQMEQPQQQMEQPQQQMEQPQQQMKQPQQQMEQPQQQMEQPQQQMELPQHQMKQPQQQMEQPQQQMEQPQQQMEQPQQQMEQPQQQMELPQQQMEQASNRLGQCQRCNTWAARYTCPSCLEHTCSLTCSTAHKVATGCSGKRDPTEFVPLKSFTDANLLSDYRFLESVDHSLDRVMRLRQSLCTPVGGGGSGARGPSKQQRELQAFCRASRGIELVFMPAGMSRRRCNRSHLRQAGRRNSQSGSAPAVHWTVEARFPTGRKFASAPDTSRLSEILQRWRHLWPSQQPDCSLCRLDQGDKLCPIDCNQSLADLLRGTTVVEFPVFVIR</sequence>
<dbReference type="GO" id="GO:0008270">
    <property type="term" value="F:zinc ion binding"/>
    <property type="evidence" value="ECO:0007669"/>
    <property type="project" value="UniProtKB-UniRule"/>
</dbReference>
<dbReference type="GO" id="GO:0000463">
    <property type="term" value="P:maturation of LSU-rRNA from tricistronic rRNA transcript (SSU-rRNA, 5.8S rRNA, LSU-rRNA)"/>
    <property type="evidence" value="ECO:0007669"/>
    <property type="project" value="TreeGrafter"/>
</dbReference>
<keyword evidence="2" id="KW-0479">Metal-binding</keyword>